<dbReference type="AlphaFoldDB" id="H0HMQ3"/>
<name>H0HMQ3_9HYPH</name>
<accession>H0HMQ3</accession>
<dbReference type="Proteomes" id="UP000003250">
    <property type="component" value="Unassembled WGS sequence"/>
</dbReference>
<evidence type="ECO:0000313" key="2">
    <source>
        <dbReference type="EMBL" id="EHK57990.1"/>
    </source>
</evidence>
<protein>
    <recommendedName>
        <fullName evidence="4">Lipoprotein</fullName>
    </recommendedName>
</protein>
<keyword evidence="3" id="KW-1185">Reference proteome</keyword>
<feature type="region of interest" description="Disordered" evidence="1">
    <location>
        <begin position="59"/>
        <end position="87"/>
    </location>
</feature>
<evidence type="ECO:0000256" key="1">
    <source>
        <dbReference type="SAM" id="MobiDB-lite"/>
    </source>
</evidence>
<dbReference type="PATRIC" id="fig|1107882.3.peg.1392"/>
<gene>
    <name evidence="2" type="ORF">MAXJ12_07087</name>
</gene>
<evidence type="ECO:0008006" key="4">
    <source>
        <dbReference type="Google" id="ProtNLM"/>
    </source>
</evidence>
<evidence type="ECO:0000313" key="3">
    <source>
        <dbReference type="Proteomes" id="UP000003250"/>
    </source>
</evidence>
<dbReference type="EMBL" id="AHAM01000046">
    <property type="protein sequence ID" value="EHK57990.1"/>
    <property type="molecule type" value="Genomic_DNA"/>
</dbReference>
<proteinExistence type="predicted"/>
<sequence>MAKKLRYKRQADFLGTDGVMTGSRILTGLILVAALGAVSACGRKADLDTPYQAAIDARKEAERANEPVPPEPQPPVKDKPFILDPLL</sequence>
<organism evidence="2 3">
    <name type="scientific">Mesorhizobium alhagi CCNWXJ12-2</name>
    <dbReference type="NCBI Taxonomy" id="1107882"/>
    <lineage>
        <taxon>Bacteria</taxon>
        <taxon>Pseudomonadati</taxon>
        <taxon>Pseudomonadota</taxon>
        <taxon>Alphaproteobacteria</taxon>
        <taxon>Hyphomicrobiales</taxon>
        <taxon>Phyllobacteriaceae</taxon>
        <taxon>Allomesorhizobium</taxon>
    </lineage>
</organism>
<reference evidence="2 3" key="1">
    <citation type="journal article" date="2012" name="J. Bacteriol.">
        <title>Draft Genome Sequence of Mesorhizobium alhagi CCNWXJ12-2T, a Novel Salt-Resistant Species Isolated from the Desert of Northwestern China.</title>
        <authorList>
            <person name="Zhou M."/>
            <person name="Chen W."/>
            <person name="Chen H."/>
            <person name="Wei G."/>
        </authorList>
    </citation>
    <scope>NUCLEOTIDE SEQUENCE [LARGE SCALE GENOMIC DNA]</scope>
    <source>
        <strain evidence="2 3">CCNWXJ12-2</strain>
    </source>
</reference>